<dbReference type="InterPro" id="IPR001611">
    <property type="entry name" value="Leu-rich_rpt"/>
</dbReference>
<dbReference type="Pfam" id="PF13516">
    <property type="entry name" value="LRR_6"/>
    <property type="match status" value="1"/>
</dbReference>
<reference evidence="2 3" key="1">
    <citation type="journal article" date="2016" name="Mol. Biol. Evol.">
        <title>Comparative Genomics of Early-Diverging Mushroom-Forming Fungi Provides Insights into the Origins of Lignocellulose Decay Capabilities.</title>
        <authorList>
            <person name="Nagy L.G."/>
            <person name="Riley R."/>
            <person name="Tritt A."/>
            <person name="Adam C."/>
            <person name="Daum C."/>
            <person name="Floudas D."/>
            <person name="Sun H."/>
            <person name="Yadav J.S."/>
            <person name="Pangilinan J."/>
            <person name="Larsson K.H."/>
            <person name="Matsuura K."/>
            <person name="Barry K."/>
            <person name="Labutti K."/>
            <person name="Kuo R."/>
            <person name="Ohm R.A."/>
            <person name="Bhattacharya S.S."/>
            <person name="Shirouzu T."/>
            <person name="Yoshinaga Y."/>
            <person name="Martin F.M."/>
            <person name="Grigoriev I.V."/>
            <person name="Hibbett D.S."/>
        </authorList>
    </citation>
    <scope>NUCLEOTIDE SEQUENCE [LARGE SCALE GENOMIC DNA]</scope>
    <source>
        <strain evidence="2 3">HHB9708</strain>
    </source>
</reference>
<evidence type="ECO:0000313" key="3">
    <source>
        <dbReference type="Proteomes" id="UP000076722"/>
    </source>
</evidence>
<feature type="region of interest" description="Disordered" evidence="1">
    <location>
        <begin position="1"/>
        <end position="24"/>
    </location>
</feature>
<dbReference type="GO" id="GO:0031146">
    <property type="term" value="P:SCF-dependent proteasomal ubiquitin-dependent protein catabolic process"/>
    <property type="evidence" value="ECO:0007669"/>
    <property type="project" value="TreeGrafter"/>
</dbReference>
<dbReference type="OrthoDB" id="550575at2759"/>
<name>A0A164XR50_9AGAM</name>
<dbReference type="SUPFAM" id="SSF52047">
    <property type="entry name" value="RNI-like"/>
    <property type="match status" value="1"/>
</dbReference>
<accession>A0A164XR50</accession>
<evidence type="ECO:0000256" key="1">
    <source>
        <dbReference type="SAM" id="MobiDB-lite"/>
    </source>
</evidence>
<dbReference type="PANTHER" id="PTHR13318">
    <property type="entry name" value="PARTNER OF PAIRED, ISOFORM B-RELATED"/>
    <property type="match status" value="1"/>
</dbReference>
<proteinExistence type="predicted"/>
<gene>
    <name evidence="2" type="ORF">SISNIDRAFT_450844</name>
</gene>
<evidence type="ECO:0000313" key="2">
    <source>
        <dbReference type="EMBL" id="KZS96212.1"/>
    </source>
</evidence>
<dbReference type="STRING" id="1314777.A0A164XR50"/>
<dbReference type="Proteomes" id="UP000076722">
    <property type="component" value="Unassembled WGS sequence"/>
</dbReference>
<dbReference type="AlphaFoldDB" id="A0A164XR50"/>
<dbReference type="Gene3D" id="3.80.10.10">
    <property type="entry name" value="Ribonuclease Inhibitor"/>
    <property type="match status" value="1"/>
</dbReference>
<dbReference type="EMBL" id="KV419399">
    <property type="protein sequence ID" value="KZS96212.1"/>
    <property type="molecule type" value="Genomic_DNA"/>
</dbReference>
<dbReference type="GO" id="GO:0019005">
    <property type="term" value="C:SCF ubiquitin ligase complex"/>
    <property type="evidence" value="ECO:0007669"/>
    <property type="project" value="TreeGrafter"/>
</dbReference>
<organism evidence="2 3">
    <name type="scientific">Sistotremastrum niveocremeum HHB9708</name>
    <dbReference type="NCBI Taxonomy" id="1314777"/>
    <lineage>
        <taxon>Eukaryota</taxon>
        <taxon>Fungi</taxon>
        <taxon>Dikarya</taxon>
        <taxon>Basidiomycota</taxon>
        <taxon>Agaricomycotina</taxon>
        <taxon>Agaricomycetes</taxon>
        <taxon>Sistotremastrales</taxon>
        <taxon>Sistotremastraceae</taxon>
        <taxon>Sertulicium</taxon>
        <taxon>Sertulicium niveocremeum</taxon>
    </lineage>
</organism>
<sequence length="529" mass="58403">MSKRSSKGTQPPAKRARKAPSIGAALESDGLRVPQLQDPTSSAFSIRTLPPDHVPALTTICARLFVAKLQFVFHDTRRRTTQRWLRRLPEPIITKMFAMLRHAHPALLSHPLIVEFFIQGDAITFSEEMTGVTKFTIVEIGRLKSQLTSLELIELKAADDRSVASVLDKCDRLEVVNLRGCVKVAEKSAAFLAKCPNLRVLNISHTSVPPLAVVPILVSAKRLEVLKAASLPNFNDNMMQKIQTLLEQNLKDENIGEMPSLKTLKLKLNRISETYLLPLLRYLPNLESLDLSFTNITHMPVGLPNNPSPPLRKLNITSTVITGTQLVAALKPFRTLRKLSIGALGAGLGSSARMNSSAMVLTDANLRELTDILAECEDLAEVSLVSNIKLGVSSERALQNFVRKAGRKCTVSLNLSNITALRSSVLCGLVPGELEAIGSEIDPPFTQSPLKTLLLNNTGVDDDAWRYISACQSLETLELAGTKFTEDGVFRIIDSCPILTKLDLTSCRGIKVTDRRRFFEVWEAQWKNK</sequence>
<protein>
    <submittedName>
        <fullName evidence="2">RNI-like protein</fullName>
    </submittedName>
</protein>
<keyword evidence="3" id="KW-1185">Reference proteome</keyword>
<dbReference type="InterPro" id="IPR032675">
    <property type="entry name" value="LRR_dom_sf"/>
</dbReference>